<keyword evidence="2" id="KW-0472">Membrane</keyword>
<dbReference type="Gene3D" id="3.30.70.2390">
    <property type="match status" value="1"/>
</dbReference>
<dbReference type="Pfam" id="PF13399">
    <property type="entry name" value="LytR_C"/>
    <property type="match status" value="1"/>
</dbReference>
<comment type="similarity">
    <text evidence="1">Belongs to the LytR/CpsA/Psr (LCP) family.</text>
</comment>
<evidence type="ECO:0000259" key="4">
    <source>
        <dbReference type="Pfam" id="PF13399"/>
    </source>
</evidence>
<organism evidence="5 6">
    <name type="scientific">Candidatus Doudnabacteria bacterium RIFCSPHIGHO2_01_52_17</name>
    <dbReference type="NCBI Taxonomy" id="1817820"/>
    <lineage>
        <taxon>Bacteria</taxon>
        <taxon>Candidatus Doudnaibacteriota</taxon>
    </lineage>
</organism>
<evidence type="ECO:0000256" key="1">
    <source>
        <dbReference type="ARBA" id="ARBA00006068"/>
    </source>
</evidence>
<dbReference type="EMBL" id="MFEG01000017">
    <property type="protein sequence ID" value="OGE76099.1"/>
    <property type="molecule type" value="Genomic_DNA"/>
</dbReference>
<dbReference type="InterPro" id="IPR050922">
    <property type="entry name" value="LytR/CpsA/Psr_CW_biosynth"/>
</dbReference>
<feature type="domain" description="Cell envelope-related transcriptional attenuator" evidence="3">
    <location>
        <begin position="99"/>
        <end position="266"/>
    </location>
</feature>
<evidence type="ECO:0000259" key="3">
    <source>
        <dbReference type="Pfam" id="PF03816"/>
    </source>
</evidence>
<evidence type="ECO:0000256" key="2">
    <source>
        <dbReference type="SAM" id="Phobius"/>
    </source>
</evidence>
<evidence type="ECO:0008006" key="7">
    <source>
        <dbReference type="Google" id="ProtNLM"/>
    </source>
</evidence>
<accession>A0A1F5NEJ6</accession>
<dbReference type="PANTHER" id="PTHR33392:SF6">
    <property type="entry name" value="POLYISOPRENYL-TEICHOIC ACID--PEPTIDOGLYCAN TEICHOIC ACID TRANSFERASE TAGU"/>
    <property type="match status" value="1"/>
</dbReference>
<evidence type="ECO:0000313" key="6">
    <source>
        <dbReference type="Proteomes" id="UP000176547"/>
    </source>
</evidence>
<dbReference type="Gene3D" id="3.40.630.190">
    <property type="entry name" value="LCP protein"/>
    <property type="match status" value="1"/>
</dbReference>
<sequence length="462" mass="51435">MLDSAAPRQKNDRPVIPRPRFRFRVGLGIFMLLLLAAGIFIGSRLVIFAQRIFESEGGIFSFKQLFLADDKELQGEADGQVHILLLGIGGEGHEGATLTDTMILATLKFPQNDGEKPQLALLSVPRDLVVYLPEGYQWLKINSAYAYGDLGDRSDGPEWAVNAVEELAGVSIPYYGLVDFAGFEKIVDDLGGVEINVERAFTDSLYPDEKLGYLPPLSFEQGPQKMDGVKALQYVRSRHGSNSEGSDFARARRQQLFLKAVKDKATSFRVLTNLNLIDQLLDDLTNHVRTNLEPFELRRVYDLTKNLESNQIHSLTLDYQSGTICDEITEEGAYILLPCAGLGNYTGIRELVRNQFTHAALQSEQPTVEVQNASRTPLLAQRTEAYLRTSFLTTGSGNFRGETVYTQSVIYDNTGGKKPQSLEYLKQKLGVLVAQSPYPFPTTLEKPDFVIVVTSDLQEKIP</sequence>
<feature type="transmembrane region" description="Helical" evidence="2">
    <location>
        <begin position="21"/>
        <end position="41"/>
    </location>
</feature>
<dbReference type="AlphaFoldDB" id="A0A1F5NEJ6"/>
<dbReference type="InterPro" id="IPR027381">
    <property type="entry name" value="LytR/CpsA/Psr_C"/>
</dbReference>
<dbReference type="PANTHER" id="PTHR33392">
    <property type="entry name" value="POLYISOPRENYL-TEICHOIC ACID--PEPTIDOGLYCAN TEICHOIC ACID TRANSFERASE TAGU"/>
    <property type="match status" value="1"/>
</dbReference>
<feature type="domain" description="LytR/CpsA/Psr regulator C-terminal" evidence="4">
    <location>
        <begin position="367"/>
        <end position="435"/>
    </location>
</feature>
<dbReference type="Proteomes" id="UP000176547">
    <property type="component" value="Unassembled WGS sequence"/>
</dbReference>
<keyword evidence="2" id="KW-1133">Transmembrane helix</keyword>
<keyword evidence="2" id="KW-0812">Transmembrane</keyword>
<name>A0A1F5NEJ6_9BACT</name>
<gene>
    <name evidence="5" type="ORF">A3K06_01695</name>
</gene>
<evidence type="ECO:0000313" key="5">
    <source>
        <dbReference type="EMBL" id="OGE76099.1"/>
    </source>
</evidence>
<proteinExistence type="inferred from homology"/>
<protein>
    <recommendedName>
        <fullName evidence="7">Cell envelope-related transcriptional attenuator domain-containing protein</fullName>
    </recommendedName>
</protein>
<dbReference type="InterPro" id="IPR004474">
    <property type="entry name" value="LytR_CpsA_psr"/>
</dbReference>
<dbReference type="Pfam" id="PF03816">
    <property type="entry name" value="LytR_cpsA_psr"/>
    <property type="match status" value="1"/>
</dbReference>
<comment type="caution">
    <text evidence="5">The sequence shown here is derived from an EMBL/GenBank/DDBJ whole genome shotgun (WGS) entry which is preliminary data.</text>
</comment>
<reference evidence="5 6" key="1">
    <citation type="journal article" date="2016" name="Nat. Commun.">
        <title>Thousands of microbial genomes shed light on interconnected biogeochemical processes in an aquifer system.</title>
        <authorList>
            <person name="Anantharaman K."/>
            <person name="Brown C.T."/>
            <person name="Hug L.A."/>
            <person name="Sharon I."/>
            <person name="Castelle C.J."/>
            <person name="Probst A.J."/>
            <person name="Thomas B.C."/>
            <person name="Singh A."/>
            <person name="Wilkins M.J."/>
            <person name="Karaoz U."/>
            <person name="Brodie E.L."/>
            <person name="Williams K.H."/>
            <person name="Hubbard S.S."/>
            <person name="Banfield J.F."/>
        </authorList>
    </citation>
    <scope>NUCLEOTIDE SEQUENCE [LARGE SCALE GENOMIC DNA]</scope>
</reference>
<dbReference type="NCBIfam" id="TIGR00350">
    <property type="entry name" value="lytR_cpsA_psr"/>
    <property type="match status" value="1"/>
</dbReference>